<dbReference type="Proteomes" id="UP000183567">
    <property type="component" value="Unassembled WGS sequence"/>
</dbReference>
<proteinExistence type="predicted"/>
<protein>
    <submittedName>
        <fullName evidence="1">Uncharacterized protein</fullName>
    </submittedName>
</protein>
<organism evidence="1 2">
    <name type="scientific">Rhizopogon vesiculosus</name>
    <dbReference type="NCBI Taxonomy" id="180088"/>
    <lineage>
        <taxon>Eukaryota</taxon>
        <taxon>Fungi</taxon>
        <taxon>Dikarya</taxon>
        <taxon>Basidiomycota</taxon>
        <taxon>Agaricomycotina</taxon>
        <taxon>Agaricomycetes</taxon>
        <taxon>Agaricomycetidae</taxon>
        <taxon>Boletales</taxon>
        <taxon>Suillineae</taxon>
        <taxon>Rhizopogonaceae</taxon>
        <taxon>Rhizopogon</taxon>
    </lineage>
</organism>
<accession>A0A1J8Q3Z2</accession>
<keyword evidence="2" id="KW-1185">Reference proteome</keyword>
<comment type="caution">
    <text evidence="1">The sequence shown here is derived from an EMBL/GenBank/DDBJ whole genome shotgun (WGS) entry which is preliminary data.</text>
</comment>
<evidence type="ECO:0000313" key="2">
    <source>
        <dbReference type="Proteomes" id="UP000183567"/>
    </source>
</evidence>
<name>A0A1J8Q3Z2_9AGAM</name>
<sequence length="8" mass="1004">MKAISRIW</sequence>
<gene>
    <name evidence="1" type="ORF">AZE42_13962</name>
</gene>
<evidence type="ECO:0000313" key="1">
    <source>
        <dbReference type="EMBL" id="OJA15399.1"/>
    </source>
</evidence>
<dbReference type="EMBL" id="LVVM01003154">
    <property type="protein sequence ID" value="OJA15399.1"/>
    <property type="molecule type" value="Genomic_DNA"/>
</dbReference>
<reference evidence="1 2" key="1">
    <citation type="submission" date="2016-03" db="EMBL/GenBank/DDBJ databases">
        <title>Comparative genomics of the ectomycorrhizal sister species Rhizopogon vinicolor and Rhizopogon vesiculosus (Basidiomycota: Boletales) reveals a divergence of the mating type B locus.</title>
        <authorList>
            <person name="Mujic A.B."/>
            <person name="Kuo A."/>
            <person name="Tritt A."/>
            <person name="Lipzen A."/>
            <person name="Chen C."/>
            <person name="Johnson J."/>
            <person name="Sharma A."/>
            <person name="Barry K."/>
            <person name="Grigoriev I.V."/>
            <person name="Spatafora J.W."/>
        </authorList>
    </citation>
    <scope>NUCLEOTIDE SEQUENCE [LARGE SCALE GENOMIC DNA]</scope>
    <source>
        <strain evidence="1 2">AM-OR11-056</strain>
    </source>
</reference>